<dbReference type="Proteomes" id="UP000215931">
    <property type="component" value="Unassembled WGS sequence"/>
</dbReference>
<evidence type="ECO:0000313" key="2">
    <source>
        <dbReference type="EMBL" id="PAP93058.1"/>
    </source>
</evidence>
<reference evidence="2 3" key="1">
    <citation type="submission" date="2017-08" db="EMBL/GenBank/DDBJ databases">
        <title>Mesorhizobium wenxinae sp. nov., a novel rhizobial species isolated from root nodules of chickpea (Cicer arietinum L.).</title>
        <authorList>
            <person name="Zhang J."/>
        </authorList>
    </citation>
    <scope>NUCLEOTIDE SEQUENCE [LARGE SCALE GENOMIC DNA]</scope>
    <source>
        <strain evidence="3">WYCCWR 10019</strain>
    </source>
</reference>
<feature type="region of interest" description="Disordered" evidence="1">
    <location>
        <begin position="25"/>
        <end position="62"/>
    </location>
</feature>
<keyword evidence="3" id="KW-1185">Reference proteome</keyword>
<dbReference type="EMBL" id="NPKH01000028">
    <property type="protein sequence ID" value="PAP93058.1"/>
    <property type="molecule type" value="Genomic_DNA"/>
</dbReference>
<name>A0A271KBB6_9HYPH</name>
<dbReference type="AlphaFoldDB" id="A0A271KBB6"/>
<protein>
    <submittedName>
        <fullName evidence="2">Uncharacterized protein</fullName>
    </submittedName>
</protein>
<evidence type="ECO:0000313" key="3">
    <source>
        <dbReference type="Proteomes" id="UP000215931"/>
    </source>
</evidence>
<organism evidence="2 3">
    <name type="scientific">Mesorhizobium wenxiniae</name>
    <dbReference type="NCBI Taxonomy" id="2014805"/>
    <lineage>
        <taxon>Bacteria</taxon>
        <taxon>Pseudomonadati</taxon>
        <taxon>Pseudomonadota</taxon>
        <taxon>Alphaproteobacteria</taxon>
        <taxon>Hyphomicrobiales</taxon>
        <taxon>Phyllobacteriaceae</taxon>
        <taxon>Mesorhizobium</taxon>
    </lineage>
</organism>
<accession>A0A271KBB6</accession>
<gene>
    <name evidence="2" type="ORF">CIT31_23350</name>
</gene>
<proteinExistence type="predicted"/>
<feature type="compositionally biased region" description="Basic and acidic residues" evidence="1">
    <location>
        <begin position="44"/>
        <end position="54"/>
    </location>
</feature>
<evidence type="ECO:0000256" key="1">
    <source>
        <dbReference type="SAM" id="MobiDB-lite"/>
    </source>
</evidence>
<comment type="caution">
    <text evidence="2">The sequence shown here is derived from an EMBL/GenBank/DDBJ whole genome shotgun (WGS) entry which is preliminary data.</text>
</comment>
<feature type="compositionally biased region" description="Basic residues" evidence="1">
    <location>
        <begin position="25"/>
        <end position="43"/>
    </location>
</feature>
<sequence length="62" mass="7273">MRLPEGRRSRSHSKLLCCLPAPKRMKRPATQRVKPGIKARVKHPRGEEDLRHASLQDFWDED</sequence>